<comment type="caution">
    <text evidence="7">The sequence shown here is derived from an EMBL/GenBank/DDBJ whole genome shotgun (WGS) entry which is preliminary data.</text>
</comment>
<proteinExistence type="inferred from homology"/>
<keyword evidence="5" id="KW-0009">Actin-binding</keyword>
<dbReference type="Gene3D" id="3.40.850.10">
    <property type="entry name" value="Kinesin motor domain"/>
    <property type="match status" value="1"/>
</dbReference>
<evidence type="ECO:0000256" key="1">
    <source>
        <dbReference type="ARBA" id="ARBA00022741"/>
    </source>
</evidence>
<evidence type="ECO:0000256" key="3">
    <source>
        <dbReference type="ARBA" id="ARBA00023123"/>
    </source>
</evidence>
<dbReference type="AlphaFoldDB" id="A0A833VIP0"/>
<keyword evidence="4 5" id="KW-0505">Motor protein</keyword>
<organism evidence="7 8">
    <name type="scientific">Frieseomelitta varia</name>
    <dbReference type="NCBI Taxonomy" id="561572"/>
    <lineage>
        <taxon>Eukaryota</taxon>
        <taxon>Metazoa</taxon>
        <taxon>Ecdysozoa</taxon>
        <taxon>Arthropoda</taxon>
        <taxon>Hexapoda</taxon>
        <taxon>Insecta</taxon>
        <taxon>Pterygota</taxon>
        <taxon>Neoptera</taxon>
        <taxon>Endopterygota</taxon>
        <taxon>Hymenoptera</taxon>
        <taxon>Apocrita</taxon>
        <taxon>Aculeata</taxon>
        <taxon>Apoidea</taxon>
        <taxon>Anthophila</taxon>
        <taxon>Apidae</taxon>
        <taxon>Frieseomelitta</taxon>
    </lineage>
</organism>
<keyword evidence="2 5" id="KW-0067">ATP-binding</keyword>
<evidence type="ECO:0000313" key="8">
    <source>
        <dbReference type="Proteomes" id="UP000655588"/>
    </source>
</evidence>
<dbReference type="PRINTS" id="PR00193">
    <property type="entry name" value="MYOSINHEAVY"/>
</dbReference>
<accession>A0A833VIP0</accession>
<dbReference type="SUPFAM" id="SSF52540">
    <property type="entry name" value="P-loop containing nucleoside triphosphate hydrolases"/>
    <property type="match status" value="1"/>
</dbReference>
<evidence type="ECO:0000256" key="4">
    <source>
        <dbReference type="ARBA" id="ARBA00023175"/>
    </source>
</evidence>
<evidence type="ECO:0000313" key="7">
    <source>
        <dbReference type="EMBL" id="KAF3419816.1"/>
    </source>
</evidence>
<protein>
    <recommendedName>
        <fullName evidence="6">Myosin motor domain-containing protein</fullName>
    </recommendedName>
</protein>
<dbReference type="GO" id="GO:0003779">
    <property type="term" value="F:actin binding"/>
    <property type="evidence" value="ECO:0007669"/>
    <property type="project" value="UniProtKB-KW"/>
</dbReference>
<feature type="binding site" evidence="5">
    <location>
        <begin position="85"/>
        <end position="92"/>
    </location>
    <ligand>
        <name>ATP</name>
        <dbReference type="ChEBI" id="CHEBI:30616"/>
    </ligand>
</feature>
<dbReference type="PROSITE" id="PS51456">
    <property type="entry name" value="MYOSIN_MOTOR"/>
    <property type="match status" value="1"/>
</dbReference>
<dbReference type="PANTHER" id="PTHR22692">
    <property type="entry name" value="MYOSIN VII, XV"/>
    <property type="match status" value="1"/>
</dbReference>
<reference evidence="7" key="1">
    <citation type="submission" date="2019-11" db="EMBL/GenBank/DDBJ databases">
        <title>The nuclear and mitochondrial genomes of Frieseomelitta varia - a highly eusocial stingless bee (Meliponini) with a permanently sterile worker caste.</title>
        <authorList>
            <person name="Freitas F.C.P."/>
            <person name="Lourenco A.P."/>
            <person name="Nunes F.M.F."/>
            <person name="Paschoal A.R."/>
            <person name="Abreu F.C.P."/>
            <person name="Barbin F.O."/>
            <person name="Bataglia L."/>
            <person name="Cardoso-Junior C.A.M."/>
            <person name="Cervoni M.S."/>
            <person name="Silva S.R."/>
            <person name="Dalarmi F."/>
            <person name="Del Lama M.A."/>
            <person name="Depintor T.S."/>
            <person name="Ferreira K.M."/>
            <person name="Goria P.S."/>
            <person name="Jaskot M.C."/>
            <person name="Lago D.C."/>
            <person name="Luna-Lucena D."/>
            <person name="Moda L.M."/>
            <person name="Nascimento L."/>
            <person name="Pedrino M."/>
            <person name="Rabico F.O."/>
            <person name="Sanches F.C."/>
            <person name="Santos D.E."/>
            <person name="Santos C.G."/>
            <person name="Vieira J."/>
            <person name="Lopes T.F."/>
            <person name="Barchuk A.R."/>
            <person name="Hartfelder K."/>
            <person name="Simoes Z.L.P."/>
            <person name="Bitondi M.M.G."/>
            <person name="Pinheiro D.G."/>
        </authorList>
    </citation>
    <scope>NUCLEOTIDE SEQUENCE</scope>
    <source>
        <strain evidence="7">USP_RPSP 00005682</strain>
        <tissue evidence="7">Whole individual</tissue>
    </source>
</reference>
<sequence length="442" mass="49174">MTDVHRQHFGGGESLQNVRHLRPGPKNHKLVILVILVLLVLARDTSYINTSLCNCSHLFAVGSSAYSQVTAANNASANQVVVISGESGSGKTESTKLVMQYLAAVNRAPNNLVTEQILEATPLLESFGNAKTPRNDNSSRFGNGVIVGGRITQYLLEKSRIVTQAPEERNYHVFYELLAGLDQQLRDKYGLLTPDKYFYLNQGGNCEIDGKSDTQDFKALLSAMQVLGFTSEEQDTIFKILASVLHLGNVYFHRKQMRHGQEGVEVGSDAEIRWAAHLLQVNSDGIIRALTTKTTVSRQASCLSVPIGKQLRVYSFAGSKKRESFHGAEYRPGSGRKRCVRQGSVQFAVLLAGRSYQSHRLQRDETDGRHLDTRYIRLRELRGEQPRATVHQLRQREPSVLLQQAHIQAGAAGIRQGEDRLDDDQLHCSFLSLSFFSLHCGN</sequence>
<evidence type="ECO:0000256" key="5">
    <source>
        <dbReference type="PROSITE-ProRule" id="PRU00782"/>
    </source>
</evidence>
<gene>
    <name evidence="7" type="ORF">E2986_08715</name>
</gene>
<dbReference type="InterPro" id="IPR036961">
    <property type="entry name" value="Kinesin_motor_dom_sf"/>
</dbReference>
<dbReference type="Proteomes" id="UP000655588">
    <property type="component" value="Unassembled WGS sequence"/>
</dbReference>
<evidence type="ECO:0000259" key="6">
    <source>
        <dbReference type="PROSITE" id="PS51456"/>
    </source>
</evidence>
<dbReference type="InterPro" id="IPR027417">
    <property type="entry name" value="P-loop_NTPase"/>
</dbReference>
<dbReference type="SMART" id="SM00242">
    <property type="entry name" value="MYSc"/>
    <property type="match status" value="1"/>
</dbReference>
<dbReference type="Gene3D" id="1.10.10.820">
    <property type="match status" value="1"/>
</dbReference>
<dbReference type="InterPro" id="IPR001609">
    <property type="entry name" value="Myosin_head_motor_dom-like"/>
</dbReference>
<keyword evidence="1 5" id="KW-0547">Nucleotide-binding</keyword>
<dbReference type="GO" id="GO:0003774">
    <property type="term" value="F:cytoskeletal motor activity"/>
    <property type="evidence" value="ECO:0007669"/>
    <property type="project" value="UniProtKB-UniRule"/>
</dbReference>
<dbReference type="GO" id="GO:0005524">
    <property type="term" value="F:ATP binding"/>
    <property type="evidence" value="ECO:0007669"/>
    <property type="project" value="UniProtKB-UniRule"/>
</dbReference>
<keyword evidence="3 5" id="KW-0518">Myosin</keyword>
<comment type="similarity">
    <text evidence="5">Belongs to the TRAFAC class myosin-kinesin ATPase superfamily. Myosin family.</text>
</comment>
<dbReference type="PANTHER" id="PTHR22692:SF26">
    <property type="entry name" value="SH3 DOMAIN-CONTAINING PROTEIN"/>
    <property type="match status" value="1"/>
</dbReference>
<keyword evidence="8" id="KW-1185">Reference proteome</keyword>
<name>A0A833VIP0_9HYME</name>
<feature type="domain" description="Myosin motor" evidence="6">
    <location>
        <begin position="1"/>
        <end position="442"/>
    </location>
</feature>
<dbReference type="Gene3D" id="1.20.120.720">
    <property type="entry name" value="Myosin VI head, motor domain, U50 subdomain"/>
    <property type="match status" value="1"/>
</dbReference>
<dbReference type="InterPro" id="IPR051567">
    <property type="entry name" value="Unconventional_Myosin_ATPase"/>
</dbReference>
<evidence type="ECO:0000256" key="2">
    <source>
        <dbReference type="ARBA" id="ARBA00022840"/>
    </source>
</evidence>
<dbReference type="Pfam" id="PF00063">
    <property type="entry name" value="Myosin_head"/>
    <property type="match status" value="1"/>
</dbReference>
<dbReference type="GO" id="GO:0016459">
    <property type="term" value="C:myosin complex"/>
    <property type="evidence" value="ECO:0007669"/>
    <property type="project" value="UniProtKB-KW"/>
</dbReference>
<dbReference type="EMBL" id="WNWW01001461">
    <property type="protein sequence ID" value="KAF3419816.1"/>
    <property type="molecule type" value="Genomic_DNA"/>
</dbReference>
<comment type="caution">
    <text evidence="5">Lacks conserved residue(s) required for the propagation of feature annotation.</text>
</comment>